<keyword evidence="1 5" id="KW-0963">Cytoplasm</keyword>
<dbReference type="AlphaFoldDB" id="M9R9D9"/>
<proteinExistence type="inferred from homology"/>
<dbReference type="GO" id="GO:0042274">
    <property type="term" value="P:ribosomal small subunit biogenesis"/>
    <property type="evidence" value="ECO:0007669"/>
    <property type="project" value="UniProtKB-UniRule"/>
</dbReference>
<feature type="domain" description="RimM N-terminal" evidence="6">
    <location>
        <begin position="29"/>
        <end position="109"/>
    </location>
</feature>
<evidence type="ECO:0000256" key="3">
    <source>
        <dbReference type="ARBA" id="ARBA00022552"/>
    </source>
</evidence>
<reference evidence="8 9" key="1">
    <citation type="journal article" date="2013" name="PLoS ONE">
        <title>Poles Apart: Arctic and Antarctic Octadecabacter strains Share High Genome Plasticity and a New Type of Xanthorhodopsin.</title>
        <authorList>
            <person name="Vollmers J."/>
            <person name="Voget S."/>
            <person name="Dietrich S."/>
            <person name="Gollnow K."/>
            <person name="Smits M."/>
            <person name="Meyer K."/>
            <person name="Brinkhoff T."/>
            <person name="Simon M."/>
            <person name="Daniel R."/>
        </authorList>
    </citation>
    <scope>NUCLEOTIDE SEQUENCE [LARGE SCALE GENOMIC DNA]</scope>
    <source>
        <strain evidence="8 9">307</strain>
    </source>
</reference>
<accession>M9R9D9</accession>
<keyword evidence="3 5" id="KW-0698">rRNA processing</keyword>
<evidence type="ECO:0000259" key="6">
    <source>
        <dbReference type="Pfam" id="PF01782"/>
    </source>
</evidence>
<name>M9R9D9_9RHOB</name>
<evidence type="ECO:0000256" key="1">
    <source>
        <dbReference type="ARBA" id="ARBA00022490"/>
    </source>
</evidence>
<dbReference type="InterPro" id="IPR036976">
    <property type="entry name" value="RimM_N_sf"/>
</dbReference>
<dbReference type="InterPro" id="IPR011961">
    <property type="entry name" value="RimM"/>
</dbReference>
<dbReference type="GO" id="GO:0043022">
    <property type="term" value="F:ribosome binding"/>
    <property type="evidence" value="ECO:0007669"/>
    <property type="project" value="InterPro"/>
</dbReference>
<dbReference type="GO" id="GO:0006364">
    <property type="term" value="P:rRNA processing"/>
    <property type="evidence" value="ECO:0007669"/>
    <property type="project" value="UniProtKB-UniRule"/>
</dbReference>
<feature type="domain" description="Ribosome maturation factor RimM PRC barrel" evidence="7">
    <location>
        <begin position="121"/>
        <end position="189"/>
    </location>
</feature>
<keyword evidence="2 5" id="KW-0690">Ribosome biogenesis</keyword>
<dbReference type="InterPro" id="IPR056792">
    <property type="entry name" value="PRC_RimM"/>
</dbReference>
<dbReference type="InterPro" id="IPR002676">
    <property type="entry name" value="RimM_N"/>
</dbReference>
<protein>
    <recommendedName>
        <fullName evidence="5">Ribosome maturation factor RimM</fullName>
    </recommendedName>
</protein>
<dbReference type="Proteomes" id="UP000005307">
    <property type="component" value="Chromosome"/>
</dbReference>
<dbReference type="eggNOG" id="COG0806">
    <property type="taxonomic scope" value="Bacteria"/>
</dbReference>
<dbReference type="InterPro" id="IPR009000">
    <property type="entry name" value="Transl_B-barrel_sf"/>
</dbReference>
<evidence type="ECO:0000256" key="4">
    <source>
        <dbReference type="ARBA" id="ARBA00023186"/>
    </source>
</evidence>
<dbReference type="HOGENOM" id="CLU_077636_0_1_5"/>
<sequence>MGGAASVAPPFAHPFHTDAGMPMSDDRIVVGTIAGSFGVNGDVRLKSFCADPEALANYTPLTRADGSQIMTIVIKGQTKGSLIARVDGITTKEEADGLRGMDLYAQRDQLPSLPDDEFYHTDLVGLMTYDTGGAKLGRVKAVQTNGADDLLEIISPSDKDTVLVPFTKANVPTVDLASGRIVVDPPRGLFADEADTQDTSAAD</sequence>
<dbReference type="InterPro" id="IPR011033">
    <property type="entry name" value="PRC_barrel-like_sf"/>
</dbReference>
<gene>
    <name evidence="5 8" type="primary">rimM</name>
    <name evidence="8" type="ORF">OAN307_c06380</name>
</gene>
<evidence type="ECO:0000313" key="8">
    <source>
        <dbReference type="EMBL" id="AGI66365.1"/>
    </source>
</evidence>
<comment type="subcellular location">
    <subcellularLocation>
        <location evidence="5">Cytoplasm</location>
    </subcellularLocation>
</comment>
<dbReference type="Pfam" id="PF01782">
    <property type="entry name" value="RimM"/>
    <property type="match status" value="1"/>
</dbReference>
<dbReference type="EMBL" id="CP003740">
    <property type="protein sequence ID" value="AGI66365.1"/>
    <property type="molecule type" value="Genomic_DNA"/>
</dbReference>
<dbReference type="GO" id="GO:0005737">
    <property type="term" value="C:cytoplasm"/>
    <property type="evidence" value="ECO:0007669"/>
    <property type="project" value="UniProtKB-SubCell"/>
</dbReference>
<dbReference type="HAMAP" id="MF_00014">
    <property type="entry name" value="Ribosome_mat_RimM"/>
    <property type="match status" value="1"/>
</dbReference>
<dbReference type="Pfam" id="PF24986">
    <property type="entry name" value="PRC_RimM"/>
    <property type="match status" value="1"/>
</dbReference>
<organism evidence="8 9">
    <name type="scientific">Octadecabacter antarcticus 307</name>
    <dbReference type="NCBI Taxonomy" id="391626"/>
    <lineage>
        <taxon>Bacteria</taxon>
        <taxon>Pseudomonadati</taxon>
        <taxon>Pseudomonadota</taxon>
        <taxon>Alphaproteobacteria</taxon>
        <taxon>Rhodobacterales</taxon>
        <taxon>Roseobacteraceae</taxon>
        <taxon>Octadecabacter</taxon>
    </lineage>
</organism>
<dbReference type="STRING" id="391626.OAN307_c06380"/>
<dbReference type="NCBIfam" id="TIGR02273">
    <property type="entry name" value="16S_RimM"/>
    <property type="match status" value="1"/>
</dbReference>
<dbReference type="SUPFAM" id="SSF50346">
    <property type="entry name" value="PRC-barrel domain"/>
    <property type="match status" value="1"/>
</dbReference>
<comment type="similarity">
    <text evidence="5">Belongs to the RimM family.</text>
</comment>
<dbReference type="Gene3D" id="2.40.30.60">
    <property type="entry name" value="RimM"/>
    <property type="match status" value="1"/>
</dbReference>
<dbReference type="PANTHER" id="PTHR33692:SF1">
    <property type="entry name" value="RIBOSOME MATURATION FACTOR RIMM"/>
    <property type="match status" value="1"/>
</dbReference>
<dbReference type="PANTHER" id="PTHR33692">
    <property type="entry name" value="RIBOSOME MATURATION FACTOR RIMM"/>
    <property type="match status" value="1"/>
</dbReference>
<evidence type="ECO:0000256" key="2">
    <source>
        <dbReference type="ARBA" id="ARBA00022517"/>
    </source>
</evidence>
<dbReference type="KEGG" id="oat:OAN307_c06380"/>
<comment type="function">
    <text evidence="5">An accessory protein needed during the final step in the assembly of 30S ribosomal subunit, possibly for assembly of the head region. Essential for efficient processing of 16S rRNA. May be needed both before and after RbfA during the maturation of 16S rRNA. It has affinity for free ribosomal 30S subunits but not for 70S ribosomes.</text>
</comment>
<evidence type="ECO:0000259" key="7">
    <source>
        <dbReference type="Pfam" id="PF24986"/>
    </source>
</evidence>
<comment type="domain">
    <text evidence="5">The PRC barrel domain binds ribosomal protein uS19.</text>
</comment>
<evidence type="ECO:0000256" key="5">
    <source>
        <dbReference type="HAMAP-Rule" id="MF_00014"/>
    </source>
</evidence>
<evidence type="ECO:0000313" key="9">
    <source>
        <dbReference type="Proteomes" id="UP000005307"/>
    </source>
</evidence>
<comment type="subunit">
    <text evidence="5">Binds ribosomal protein uS19.</text>
</comment>
<dbReference type="SUPFAM" id="SSF50447">
    <property type="entry name" value="Translation proteins"/>
    <property type="match status" value="1"/>
</dbReference>
<dbReference type="GO" id="GO:0005840">
    <property type="term" value="C:ribosome"/>
    <property type="evidence" value="ECO:0007669"/>
    <property type="project" value="InterPro"/>
</dbReference>
<dbReference type="Gene3D" id="2.30.30.240">
    <property type="entry name" value="PRC-barrel domain"/>
    <property type="match status" value="1"/>
</dbReference>
<keyword evidence="9" id="KW-1185">Reference proteome</keyword>
<keyword evidence="4 5" id="KW-0143">Chaperone</keyword>